<dbReference type="EMBL" id="JAVRRL010000152">
    <property type="protein sequence ID" value="KAK5105809.1"/>
    <property type="molecule type" value="Genomic_DNA"/>
</dbReference>
<comment type="caution">
    <text evidence="9">The sequence shown here is derived from an EMBL/GenBank/DDBJ whole genome shotgun (WGS) entry which is preliminary data.</text>
</comment>
<name>A0AAN7T7P6_9PEZI</name>
<accession>A0AAN7T7P6</accession>
<evidence type="ECO:0000256" key="8">
    <source>
        <dbReference type="SAM" id="MobiDB-lite"/>
    </source>
</evidence>
<protein>
    <recommendedName>
        <fullName evidence="7">Large ribosomal subunit protein mL54</fullName>
    </recommendedName>
</protein>
<dbReference type="Proteomes" id="UP001310890">
    <property type="component" value="Unassembled WGS sequence"/>
</dbReference>
<dbReference type="PANTHER" id="PTHR28595">
    <property type="entry name" value="39S RIBOSOMAL PROTEIN L54, MITOCHONDRIAL"/>
    <property type="match status" value="1"/>
</dbReference>
<evidence type="ECO:0000256" key="6">
    <source>
        <dbReference type="ARBA" id="ARBA00033752"/>
    </source>
</evidence>
<organism evidence="9 10">
    <name type="scientific">Meristemomyces frigidus</name>
    <dbReference type="NCBI Taxonomy" id="1508187"/>
    <lineage>
        <taxon>Eukaryota</taxon>
        <taxon>Fungi</taxon>
        <taxon>Dikarya</taxon>
        <taxon>Ascomycota</taxon>
        <taxon>Pezizomycotina</taxon>
        <taxon>Dothideomycetes</taxon>
        <taxon>Dothideomycetidae</taxon>
        <taxon>Mycosphaerellales</taxon>
        <taxon>Teratosphaeriaceae</taxon>
        <taxon>Meristemomyces</taxon>
    </lineage>
</organism>
<feature type="region of interest" description="Disordered" evidence="8">
    <location>
        <begin position="13"/>
        <end position="82"/>
    </location>
</feature>
<keyword evidence="3" id="KW-0689">Ribosomal protein</keyword>
<evidence type="ECO:0000256" key="5">
    <source>
        <dbReference type="ARBA" id="ARBA00023274"/>
    </source>
</evidence>
<evidence type="ECO:0000313" key="10">
    <source>
        <dbReference type="Proteomes" id="UP001310890"/>
    </source>
</evidence>
<dbReference type="InterPro" id="IPR013870">
    <property type="entry name" value="Ribosomal_mL54"/>
</dbReference>
<dbReference type="PANTHER" id="PTHR28595:SF1">
    <property type="entry name" value="LARGE RIBOSOMAL SUBUNIT PROTEIN ML54"/>
    <property type="match status" value="1"/>
</dbReference>
<evidence type="ECO:0000256" key="4">
    <source>
        <dbReference type="ARBA" id="ARBA00023128"/>
    </source>
</evidence>
<evidence type="ECO:0000256" key="2">
    <source>
        <dbReference type="ARBA" id="ARBA00022946"/>
    </source>
</evidence>
<comment type="similarity">
    <text evidence="6">Belongs to the mitochondrion-specific ribosomal protein mL54 family.</text>
</comment>
<gene>
    <name evidence="9" type="ORF">LTR62_002132</name>
</gene>
<evidence type="ECO:0000256" key="1">
    <source>
        <dbReference type="ARBA" id="ARBA00004173"/>
    </source>
</evidence>
<evidence type="ECO:0000313" key="9">
    <source>
        <dbReference type="EMBL" id="KAK5105809.1"/>
    </source>
</evidence>
<proteinExistence type="inferred from homology"/>
<evidence type="ECO:0000256" key="7">
    <source>
        <dbReference type="ARBA" id="ARBA00035179"/>
    </source>
</evidence>
<dbReference type="AlphaFoldDB" id="A0AAN7T7P6"/>
<feature type="compositionally biased region" description="Low complexity" evidence="8">
    <location>
        <begin position="13"/>
        <end position="27"/>
    </location>
</feature>
<comment type="subcellular location">
    <subcellularLocation>
        <location evidence="1">Mitochondrion</location>
    </subcellularLocation>
</comment>
<feature type="region of interest" description="Disordered" evidence="8">
    <location>
        <begin position="156"/>
        <end position="194"/>
    </location>
</feature>
<evidence type="ECO:0000256" key="3">
    <source>
        <dbReference type="ARBA" id="ARBA00022980"/>
    </source>
</evidence>
<keyword evidence="4" id="KW-0496">Mitochondrion</keyword>
<dbReference type="GO" id="GO:0005762">
    <property type="term" value="C:mitochondrial large ribosomal subunit"/>
    <property type="evidence" value="ECO:0007669"/>
    <property type="project" value="TreeGrafter"/>
</dbReference>
<dbReference type="GO" id="GO:0003735">
    <property type="term" value="F:structural constituent of ribosome"/>
    <property type="evidence" value="ECO:0007669"/>
    <property type="project" value="TreeGrafter"/>
</dbReference>
<keyword evidence="5" id="KW-0687">Ribonucleoprotein</keyword>
<reference evidence="9" key="1">
    <citation type="submission" date="2023-08" db="EMBL/GenBank/DDBJ databases">
        <title>Black Yeasts Isolated from many extreme environments.</title>
        <authorList>
            <person name="Coleine C."/>
            <person name="Stajich J.E."/>
            <person name="Selbmann L."/>
        </authorList>
    </citation>
    <scope>NUCLEOTIDE SEQUENCE</scope>
    <source>
        <strain evidence="9">CCFEE 5401</strain>
    </source>
</reference>
<keyword evidence="2" id="KW-0809">Transit peptide</keyword>
<dbReference type="Pfam" id="PF08561">
    <property type="entry name" value="Ribosomal_L37"/>
    <property type="match status" value="1"/>
</dbReference>
<sequence>MICRRCLQRLARRQVPTSTHRTFTTTTRNQDHPSNPSLPPNDIPARTPSASKPAALSTPAVAQPFSTPLTPSPDGPRDTPLVKATKPAASIAKSSVPAGTVLKGLNFLKNKADPVAGEDGEYPAWLWGVLERTEGQGGTGGAEAEGDLFAKSKKQRQRAAKALRKQQALHPESLAPKVPLYEQTTDLPAGDGTVEGAMAAGEAREELNSSMRGMRRRKIKEDNFLRSMG</sequence>